<evidence type="ECO:0000256" key="1">
    <source>
        <dbReference type="SAM" id="MobiDB-lite"/>
    </source>
</evidence>
<feature type="compositionally biased region" description="Basic and acidic residues" evidence="1">
    <location>
        <begin position="40"/>
        <end position="52"/>
    </location>
</feature>
<organism evidence="2 3">
    <name type="scientific">Champsocephalus gunnari</name>
    <name type="common">Mackerel icefish</name>
    <dbReference type="NCBI Taxonomy" id="52237"/>
    <lineage>
        <taxon>Eukaryota</taxon>
        <taxon>Metazoa</taxon>
        <taxon>Chordata</taxon>
        <taxon>Craniata</taxon>
        <taxon>Vertebrata</taxon>
        <taxon>Euteleostomi</taxon>
        <taxon>Actinopterygii</taxon>
        <taxon>Neopterygii</taxon>
        <taxon>Teleostei</taxon>
        <taxon>Neoteleostei</taxon>
        <taxon>Acanthomorphata</taxon>
        <taxon>Eupercaria</taxon>
        <taxon>Perciformes</taxon>
        <taxon>Notothenioidei</taxon>
        <taxon>Channichthyidae</taxon>
        <taxon>Champsocephalus</taxon>
    </lineage>
</organism>
<keyword evidence="3" id="KW-1185">Reference proteome</keyword>
<feature type="region of interest" description="Disordered" evidence="1">
    <location>
        <begin position="1"/>
        <end position="22"/>
    </location>
</feature>
<accession>A0AAN8GYE4</accession>
<name>A0AAN8GYE4_CHAGU</name>
<evidence type="ECO:0000313" key="3">
    <source>
        <dbReference type="Proteomes" id="UP001331515"/>
    </source>
</evidence>
<dbReference type="EMBL" id="JAURVH010001534">
    <property type="protein sequence ID" value="KAK5895523.1"/>
    <property type="molecule type" value="Genomic_DNA"/>
</dbReference>
<dbReference type="Proteomes" id="UP001331515">
    <property type="component" value="Unassembled WGS sequence"/>
</dbReference>
<evidence type="ECO:0000313" key="2">
    <source>
        <dbReference type="EMBL" id="KAK5895523.1"/>
    </source>
</evidence>
<feature type="compositionally biased region" description="Basic and acidic residues" evidence="1">
    <location>
        <begin position="1"/>
        <end position="21"/>
    </location>
</feature>
<feature type="region of interest" description="Disordered" evidence="1">
    <location>
        <begin position="85"/>
        <end position="117"/>
    </location>
</feature>
<gene>
    <name evidence="2" type="ORF">CgunFtcFv8_009210</name>
</gene>
<dbReference type="AlphaFoldDB" id="A0AAN8GYE4"/>
<comment type="caution">
    <text evidence="2">The sequence shown here is derived from an EMBL/GenBank/DDBJ whole genome shotgun (WGS) entry which is preliminary data.</text>
</comment>
<proteinExistence type="predicted"/>
<feature type="region of interest" description="Disordered" evidence="1">
    <location>
        <begin position="37"/>
        <end position="57"/>
    </location>
</feature>
<sequence length="130" mass="15043">MQRNTDKKWKTGMLKKDEKQKRPIITLLQKDKGKKINSVWRKDDDNKNKQLGDGKTLNPHAEQITLLMNKITEDMEMTTTVHIQDTQNKHGNNRVLQHPQGKAEAMKSTNKRGQHPWLKDSGVQHIASCH</sequence>
<protein>
    <submittedName>
        <fullName evidence="2">Uncharacterized protein</fullName>
    </submittedName>
</protein>
<reference evidence="2 3" key="1">
    <citation type="journal article" date="2023" name="Mol. Biol. Evol.">
        <title>Genomics of Secondarily Temperate Adaptation in the Only Non-Antarctic Icefish.</title>
        <authorList>
            <person name="Rivera-Colon A.G."/>
            <person name="Rayamajhi N."/>
            <person name="Minhas B.F."/>
            <person name="Madrigal G."/>
            <person name="Bilyk K.T."/>
            <person name="Yoon V."/>
            <person name="Hune M."/>
            <person name="Gregory S."/>
            <person name="Cheng C.H.C."/>
            <person name="Catchen J.M."/>
        </authorList>
    </citation>
    <scope>NUCLEOTIDE SEQUENCE [LARGE SCALE GENOMIC DNA]</scope>
    <source>
        <tissue evidence="2">White muscle</tissue>
    </source>
</reference>